<dbReference type="PROSITE" id="PS51257">
    <property type="entry name" value="PROKAR_LIPOPROTEIN"/>
    <property type="match status" value="1"/>
</dbReference>
<dbReference type="AlphaFoldDB" id="A0A1S4EVI0"/>
<name>A0A1S4EVI0_AEDAE</name>
<protein>
    <submittedName>
        <fullName evidence="1">Uncharacterized protein</fullName>
    </submittedName>
</protein>
<sequence>MKFKFRPCSAVSTGLLILLGCALGQASVYEGCQQEVNVKNFLSEICDNSSPLMSLTVKSFDVDHTDRSLEHVCKEGAHGLLLWLKSANFGGLPELDTSLKYIGRATFDEDFSGYCTYNASTQVCSNDAGEVTGSLMVLGEKYPERYELRDMVFKKWTNSTRLGSPILAYATLKNRDTTYKYIDQDISYLSDTRMEFLLPATVISGLPLSVFRGKVETYKTISGETHYGRSFKTINAVRYMSPATIINVTVVGTEERAYREFRGKLISVYTDEEGFGWSRSLTSVEGASVETALTETHVEYGLVANLYEESQLQPGAPTLSPSIPHTDHKYPGQSNLPKAEGIHIHISETELTQVYPGFRNFAIGAGILFFTVLGVALLDILRRIVKDRRAKRLHTGKYSKVNGR</sequence>
<proteinExistence type="predicted"/>
<dbReference type="OrthoDB" id="7718910at2759"/>
<dbReference type="InParanoid" id="A0A1S4EVI0"/>
<dbReference type="VEuPathDB" id="VectorBase:AAEL000294"/>
<dbReference type="EnsemblMetazoa" id="AAEL000294-RA">
    <property type="protein sequence ID" value="AAEL000294-PA"/>
    <property type="gene ID" value="AAEL000294"/>
</dbReference>
<evidence type="ECO:0000313" key="1">
    <source>
        <dbReference type="EnsemblMetazoa" id="AAEL000294-PA"/>
    </source>
</evidence>
<keyword evidence="2" id="KW-1185">Reference proteome</keyword>
<gene>
    <name evidence="1" type="primary">5573751</name>
</gene>
<reference evidence="1" key="2">
    <citation type="submission" date="2020-05" db="UniProtKB">
        <authorList>
            <consortium name="EnsemblMetazoa"/>
        </authorList>
    </citation>
    <scope>IDENTIFICATION</scope>
    <source>
        <strain evidence="1">LVP_AGWG</strain>
    </source>
</reference>
<dbReference type="Proteomes" id="UP000008820">
    <property type="component" value="Chromosome 3"/>
</dbReference>
<organism evidence="1 2">
    <name type="scientific">Aedes aegypti</name>
    <name type="common">Yellowfever mosquito</name>
    <name type="synonym">Culex aegypti</name>
    <dbReference type="NCBI Taxonomy" id="7159"/>
    <lineage>
        <taxon>Eukaryota</taxon>
        <taxon>Metazoa</taxon>
        <taxon>Ecdysozoa</taxon>
        <taxon>Arthropoda</taxon>
        <taxon>Hexapoda</taxon>
        <taxon>Insecta</taxon>
        <taxon>Pterygota</taxon>
        <taxon>Neoptera</taxon>
        <taxon>Endopterygota</taxon>
        <taxon>Diptera</taxon>
        <taxon>Nematocera</taxon>
        <taxon>Culicoidea</taxon>
        <taxon>Culicidae</taxon>
        <taxon>Culicinae</taxon>
        <taxon>Aedini</taxon>
        <taxon>Aedes</taxon>
        <taxon>Stegomyia</taxon>
    </lineage>
</organism>
<accession>A0A1S4EVI0</accession>
<reference evidence="1 2" key="1">
    <citation type="submission" date="2017-06" db="EMBL/GenBank/DDBJ databases">
        <title>Aedes aegypti genome working group (AGWG) sequencing and assembly.</title>
        <authorList>
            <consortium name="Aedes aegypti Genome Working Group (AGWG)"/>
            <person name="Matthews B.J."/>
        </authorList>
    </citation>
    <scope>NUCLEOTIDE SEQUENCE [LARGE SCALE GENOMIC DNA]</scope>
    <source>
        <strain evidence="1 2">LVP_AGWG</strain>
    </source>
</reference>
<evidence type="ECO:0000313" key="2">
    <source>
        <dbReference type="Proteomes" id="UP000008820"/>
    </source>
</evidence>